<dbReference type="GO" id="GO:0016592">
    <property type="term" value="C:mediator complex"/>
    <property type="evidence" value="ECO:0007669"/>
    <property type="project" value="InterPro"/>
</dbReference>
<comment type="subunit">
    <text evidence="6">Component of the Mediator complex.</text>
</comment>
<dbReference type="PANTHER" id="PTHR13208:SF2">
    <property type="entry name" value="MEDIATOR OF RNA POLYMERASE II TRANSCRIPTION SUBUNIT 4"/>
    <property type="match status" value="1"/>
</dbReference>
<dbReference type="Pfam" id="PF10018">
    <property type="entry name" value="Med4"/>
    <property type="match status" value="1"/>
</dbReference>
<dbReference type="GO" id="GO:0070847">
    <property type="term" value="C:core mediator complex"/>
    <property type="evidence" value="ECO:0007669"/>
    <property type="project" value="TreeGrafter"/>
</dbReference>
<evidence type="ECO:0000256" key="1">
    <source>
        <dbReference type="ARBA" id="ARBA00004123"/>
    </source>
</evidence>
<protein>
    <recommendedName>
        <fullName evidence="6">Mediator of RNA polymerase II transcription subunit 4</fullName>
    </recommendedName>
    <alternativeName>
        <fullName evidence="6">Mediator complex subunit 4</fullName>
    </alternativeName>
</protein>
<dbReference type="AlphaFoldDB" id="A0A2V3J6B5"/>
<sequence length="208" mass="22998">MVQHNHASNVPIRDRARDELRECRSLISSLFVAQANLLKSISTASDDGKRIKDTKRDPTQESVQIMEKLVTQVKSFHSVMEQVLEHQRLHGIIEELRKANSVEDAKIAHLGANLRAAESVLQNSLDEAKPRLAAFKRANKRPIDVDEVISYGSKISASLSAPLGWDPSQPLGNFLPPAPTEEMMRAGKLGAVEMEEEKGAELSEKARG</sequence>
<proteinExistence type="inferred from homology"/>
<dbReference type="InterPro" id="IPR019258">
    <property type="entry name" value="Mediator_Med4"/>
</dbReference>
<evidence type="ECO:0000256" key="3">
    <source>
        <dbReference type="ARBA" id="ARBA00023015"/>
    </source>
</evidence>
<keyword evidence="5 6" id="KW-0539">Nucleus</keyword>
<keyword evidence="8" id="KW-1185">Reference proteome</keyword>
<name>A0A2V3J6B5_9FLOR</name>
<keyword evidence="4 6" id="KW-0804">Transcription</keyword>
<comment type="similarity">
    <text evidence="2 6">Belongs to the Mediator complex subunit 4 family.</text>
</comment>
<dbReference type="STRING" id="448386.A0A2V3J6B5"/>
<evidence type="ECO:0000256" key="2">
    <source>
        <dbReference type="ARBA" id="ARBA00009626"/>
    </source>
</evidence>
<accession>A0A2V3J6B5</accession>
<evidence type="ECO:0000256" key="6">
    <source>
        <dbReference type="RuleBase" id="RU364141"/>
    </source>
</evidence>
<dbReference type="PANTHER" id="PTHR13208">
    <property type="entry name" value="MEDIATOR OF RNA POLYMERASE II TRANSCRIPTION SUBUNIT 4"/>
    <property type="match status" value="1"/>
</dbReference>
<organism evidence="7 8">
    <name type="scientific">Gracilariopsis chorda</name>
    <dbReference type="NCBI Taxonomy" id="448386"/>
    <lineage>
        <taxon>Eukaryota</taxon>
        <taxon>Rhodophyta</taxon>
        <taxon>Florideophyceae</taxon>
        <taxon>Rhodymeniophycidae</taxon>
        <taxon>Gracilariales</taxon>
        <taxon>Gracilariaceae</taxon>
        <taxon>Gracilariopsis</taxon>
    </lineage>
</organism>
<evidence type="ECO:0000256" key="5">
    <source>
        <dbReference type="ARBA" id="ARBA00023242"/>
    </source>
</evidence>
<comment type="caution">
    <text evidence="7">The sequence shown here is derived from an EMBL/GenBank/DDBJ whole genome shotgun (WGS) entry which is preliminary data.</text>
</comment>
<dbReference type="EMBL" id="NBIV01000001">
    <property type="protein sequence ID" value="PXF49914.1"/>
    <property type="molecule type" value="Genomic_DNA"/>
</dbReference>
<dbReference type="Proteomes" id="UP000247409">
    <property type="component" value="Unassembled WGS sequence"/>
</dbReference>
<evidence type="ECO:0000313" key="7">
    <source>
        <dbReference type="EMBL" id="PXF49914.1"/>
    </source>
</evidence>
<gene>
    <name evidence="6" type="primary">MED4</name>
    <name evidence="7" type="ORF">BWQ96_00074</name>
</gene>
<comment type="subcellular location">
    <subcellularLocation>
        <location evidence="1 6">Nucleus</location>
    </subcellularLocation>
</comment>
<comment type="function">
    <text evidence="6">Component of the Mediator complex, a coactivator involved in the regulated transcription of nearly all RNA polymerase II-dependent genes. Mediator functions as a bridge to convey information from gene-specific regulatory proteins to the basal RNA polymerase II transcription machinery. Mediator is recruited to promoters by direct interactions with regulatory proteins and serves as a scaffold for the assembly of a functional preinitiation complex with RNA polymerase II and the general transcription factors.</text>
</comment>
<keyword evidence="6" id="KW-0010">Activator</keyword>
<evidence type="ECO:0000313" key="8">
    <source>
        <dbReference type="Proteomes" id="UP000247409"/>
    </source>
</evidence>
<keyword evidence="3 6" id="KW-0805">Transcription regulation</keyword>
<dbReference type="GO" id="GO:0006357">
    <property type="term" value="P:regulation of transcription by RNA polymerase II"/>
    <property type="evidence" value="ECO:0007669"/>
    <property type="project" value="InterPro"/>
</dbReference>
<dbReference type="OrthoDB" id="1929813at2759"/>
<dbReference type="GO" id="GO:0003712">
    <property type="term" value="F:transcription coregulator activity"/>
    <property type="evidence" value="ECO:0007669"/>
    <property type="project" value="InterPro"/>
</dbReference>
<evidence type="ECO:0000256" key="4">
    <source>
        <dbReference type="ARBA" id="ARBA00023163"/>
    </source>
</evidence>
<reference evidence="7 8" key="1">
    <citation type="journal article" date="2018" name="Mol. Biol. Evol.">
        <title>Analysis of the draft genome of the red seaweed Gracilariopsis chorda provides insights into genome size evolution in Rhodophyta.</title>
        <authorList>
            <person name="Lee J."/>
            <person name="Yang E.C."/>
            <person name="Graf L."/>
            <person name="Yang J.H."/>
            <person name="Qiu H."/>
            <person name="Zel Zion U."/>
            <person name="Chan C.X."/>
            <person name="Stephens T.G."/>
            <person name="Weber A.P.M."/>
            <person name="Boo G.H."/>
            <person name="Boo S.M."/>
            <person name="Kim K.M."/>
            <person name="Shin Y."/>
            <person name="Jung M."/>
            <person name="Lee S.J."/>
            <person name="Yim H.S."/>
            <person name="Lee J.H."/>
            <person name="Bhattacharya D."/>
            <person name="Yoon H.S."/>
        </authorList>
    </citation>
    <scope>NUCLEOTIDE SEQUENCE [LARGE SCALE GENOMIC DNA]</scope>
    <source>
        <strain evidence="7 8">SKKU-2015</strain>
        <tissue evidence="7">Whole body</tissue>
    </source>
</reference>